<proteinExistence type="predicted"/>
<feature type="chain" id="PRO_5014733914" evidence="1">
    <location>
        <begin position="22"/>
        <end position="71"/>
    </location>
</feature>
<keyword evidence="1" id="KW-0732">Signal</keyword>
<feature type="signal peptide" evidence="1">
    <location>
        <begin position="1"/>
        <end position="21"/>
    </location>
</feature>
<evidence type="ECO:0000256" key="1">
    <source>
        <dbReference type="SAM" id="SignalP"/>
    </source>
</evidence>
<organism evidence="2">
    <name type="scientific">Anopheles marajoara</name>
    <dbReference type="NCBI Taxonomy" id="58244"/>
    <lineage>
        <taxon>Eukaryota</taxon>
        <taxon>Metazoa</taxon>
        <taxon>Ecdysozoa</taxon>
        <taxon>Arthropoda</taxon>
        <taxon>Hexapoda</taxon>
        <taxon>Insecta</taxon>
        <taxon>Pterygota</taxon>
        <taxon>Neoptera</taxon>
        <taxon>Endopterygota</taxon>
        <taxon>Diptera</taxon>
        <taxon>Nematocera</taxon>
        <taxon>Culicoidea</taxon>
        <taxon>Culicidae</taxon>
        <taxon>Anophelinae</taxon>
        <taxon>Anopheles</taxon>
    </lineage>
</organism>
<protein>
    <submittedName>
        <fullName evidence="2">Putative secreted protein</fullName>
    </submittedName>
</protein>
<reference evidence="2" key="1">
    <citation type="submission" date="2018-01" db="EMBL/GenBank/DDBJ databases">
        <title>An insight into the sialome of Amazonian anophelines.</title>
        <authorList>
            <person name="Ribeiro J.M."/>
            <person name="Scarpassa V."/>
            <person name="Calvo E."/>
        </authorList>
    </citation>
    <scope>NUCLEOTIDE SEQUENCE</scope>
    <source>
        <tissue evidence="2">Salivary glands</tissue>
    </source>
</reference>
<sequence>MRGVELCTLLPSLLWPWLCETVPLFNIPQTVRSNLVPSFYSNTILCRIRFCEIFNSTLLDPKRRIVLSPFP</sequence>
<name>A0A2M4CF20_9DIPT</name>
<dbReference type="EMBL" id="GGFJ01014387">
    <property type="protein sequence ID" value="MBW63528.1"/>
    <property type="molecule type" value="Transcribed_RNA"/>
</dbReference>
<accession>A0A2M4CF20</accession>
<evidence type="ECO:0000313" key="2">
    <source>
        <dbReference type="EMBL" id="MBW63528.1"/>
    </source>
</evidence>
<dbReference type="AlphaFoldDB" id="A0A2M4CF20"/>